<evidence type="ECO:0000256" key="7">
    <source>
        <dbReference type="ARBA" id="ARBA00023204"/>
    </source>
</evidence>
<sequence length="176" mass="19423">MRPADTITINEMSAPPETLHIADAESPFGLLLLGATEIGLSHLWLNEDGRALQRMRATFPRTQLVRQSSPHHHAAISYFSDNPRALNLHLKGTLFQISVWRALLDIPLGETSSYKHIAERIGKPNANRAVGSAVGKNPVFFIIPCHRVLAYDGGIGGYFWGTEVKQTMLGWEAARA</sequence>
<evidence type="ECO:0000256" key="6">
    <source>
        <dbReference type="ARBA" id="ARBA00022763"/>
    </source>
</evidence>
<evidence type="ECO:0000313" key="11">
    <source>
        <dbReference type="Proteomes" id="UP000785783"/>
    </source>
</evidence>
<dbReference type="InterPro" id="IPR001497">
    <property type="entry name" value="MethylDNA_cys_MeTrfase_AS"/>
</dbReference>
<dbReference type="PANTHER" id="PTHR10815">
    <property type="entry name" value="METHYLATED-DNA--PROTEIN-CYSTEINE METHYLTRANSFERASE"/>
    <property type="match status" value="1"/>
</dbReference>
<dbReference type="GO" id="GO:0006281">
    <property type="term" value="P:DNA repair"/>
    <property type="evidence" value="ECO:0007669"/>
    <property type="project" value="UniProtKB-KW"/>
</dbReference>
<comment type="catalytic activity">
    <reaction evidence="1">
        <text>a 4-O-methyl-thymidine in DNA + L-cysteinyl-[protein] = a thymidine in DNA + S-methyl-L-cysteinyl-[protein]</text>
        <dbReference type="Rhea" id="RHEA:53428"/>
        <dbReference type="Rhea" id="RHEA-COMP:10131"/>
        <dbReference type="Rhea" id="RHEA-COMP:10132"/>
        <dbReference type="Rhea" id="RHEA-COMP:13555"/>
        <dbReference type="Rhea" id="RHEA-COMP:13556"/>
        <dbReference type="ChEBI" id="CHEBI:29950"/>
        <dbReference type="ChEBI" id="CHEBI:82612"/>
        <dbReference type="ChEBI" id="CHEBI:137386"/>
        <dbReference type="ChEBI" id="CHEBI:137387"/>
        <dbReference type="EC" id="2.1.1.63"/>
    </reaction>
</comment>
<dbReference type="NCBIfam" id="TIGR00589">
    <property type="entry name" value="ogt"/>
    <property type="match status" value="1"/>
</dbReference>
<keyword evidence="7" id="KW-0234">DNA repair</keyword>
<keyword evidence="6" id="KW-0227">DNA damage</keyword>
<evidence type="ECO:0000256" key="8">
    <source>
        <dbReference type="ARBA" id="ARBA00049348"/>
    </source>
</evidence>
<dbReference type="SUPFAM" id="SSF53155">
    <property type="entry name" value="Methylated DNA-protein cysteine methyltransferase domain"/>
    <property type="match status" value="1"/>
</dbReference>
<dbReference type="GO" id="GO:0032259">
    <property type="term" value="P:methylation"/>
    <property type="evidence" value="ECO:0007669"/>
    <property type="project" value="UniProtKB-KW"/>
</dbReference>
<proteinExistence type="inferred from homology"/>
<reference evidence="10" key="1">
    <citation type="submission" date="2020-10" db="EMBL/GenBank/DDBJ databases">
        <title>Microbiome of the Black Sea water column analyzed by genome centric metagenomics.</title>
        <authorList>
            <person name="Cabello-Yeves P.J."/>
            <person name="Callieri C."/>
            <person name="Picazo A."/>
            <person name="Mehrshad M."/>
            <person name="Haro-Moreno J.M."/>
            <person name="Roda-Garcia J."/>
            <person name="Dzembekova N."/>
            <person name="Slabakova V."/>
            <person name="Slabakova N."/>
            <person name="Moncheva S."/>
            <person name="Rodriguez-Valera F."/>
        </authorList>
    </citation>
    <scope>NUCLEOTIDE SEQUENCE</scope>
    <source>
        <strain evidence="10">BS307-5m-G5</strain>
    </source>
</reference>
<organism evidence="10 11">
    <name type="scientific">PS1 clade bacterium</name>
    <dbReference type="NCBI Taxonomy" id="2175152"/>
    <lineage>
        <taxon>Bacteria</taxon>
        <taxon>Pseudomonadati</taxon>
        <taxon>Pseudomonadota</taxon>
        <taxon>Alphaproteobacteria</taxon>
        <taxon>PS1 clade</taxon>
    </lineage>
</organism>
<dbReference type="InterPro" id="IPR036388">
    <property type="entry name" value="WH-like_DNA-bd_sf"/>
</dbReference>
<evidence type="ECO:0000256" key="2">
    <source>
        <dbReference type="ARBA" id="ARBA00008711"/>
    </source>
</evidence>
<evidence type="ECO:0000256" key="5">
    <source>
        <dbReference type="ARBA" id="ARBA00022679"/>
    </source>
</evidence>
<dbReference type="AlphaFoldDB" id="A0A937L3M8"/>
<protein>
    <recommendedName>
        <fullName evidence="3">methylated-DNA--[protein]-cysteine S-methyltransferase</fullName>
        <ecNumber evidence="3">2.1.1.63</ecNumber>
    </recommendedName>
</protein>
<evidence type="ECO:0000256" key="4">
    <source>
        <dbReference type="ARBA" id="ARBA00022603"/>
    </source>
</evidence>
<evidence type="ECO:0000256" key="1">
    <source>
        <dbReference type="ARBA" id="ARBA00001286"/>
    </source>
</evidence>
<accession>A0A937L3M8</accession>
<comment type="catalytic activity">
    <reaction evidence="8">
        <text>a 6-O-methyl-2'-deoxyguanosine in DNA + L-cysteinyl-[protein] = S-methyl-L-cysteinyl-[protein] + a 2'-deoxyguanosine in DNA</text>
        <dbReference type="Rhea" id="RHEA:24000"/>
        <dbReference type="Rhea" id="RHEA-COMP:10131"/>
        <dbReference type="Rhea" id="RHEA-COMP:10132"/>
        <dbReference type="Rhea" id="RHEA-COMP:11367"/>
        <dbReference type="Rhea" id="RHEA-COMP:11368"/>
        <dbReference type="ChEBI" id="CHEBI:29950"/>
        <dbReference type="ChEBI" id="CHEBI:82612"/>
        <dbReference type="ChEBI" id="CHEBI:85445"/>
        <dbReference type="ChEBI" id="CHEBI:85448"/>
        <dbReference type="EC" id="2.1.1.63"/>
    </reaction>
</comment>
<dbReference type="PANTHER" id="PTHR10815:SF13">
    <property type="entry name" value="METHYLATED-DNA--PROTEIN-CYSTEINE METHYLTRANSFERASE"/>
    <property type="match status" value="1"/>
</dbReference>
<dbReference type="EMBL" id="JADHOK010000032">
    <property type="protein sequence ID" value="MBL6761729.1"/>
    <property type="molecule type" value="Genomic_DNA"/>
</dbReference>
<dbReference type="PROSITE" id="PS00374">
    <property type="entry name" value="MGMT"/>
    <property type="match status" value="1"/>
</dbReference>
<keyword evidence="4" id="KW-0489">Methyltransferase</keyword>
<evidence type="ECO:0000259" key="9">
    <source>
        <dbReference type="Pfam" id="PF01035"/>
    </source>
</evidence>
<dbReference type="InterPro" id="IPR036631">
    <property type="entry name" value="MGMT_N_sf"/>
</dbReference>
<dbReference type="Gene3D" id="3.30.160.70">
    <property type="entry name" value="Methylated DNA-protein cysteine methyltransferase domain"/>
    <property type="match status" value="1"/>
</dbReference>
<dbReference type="FunFam" id="1.10.10.10:FF:000214">
    <property type="entry name" value="Methylated-DNA--protein-cysteine methyltransferase"/>
    <property type="match status" value="1"/>
</dbReference>
<dbReference type="Gene3D" id="1.10.10.10">
    <property type="entry name" value="Winged helix-like DNA-binding domain superfamily/Winged helix DNA-binding domain"/>
    <property type="match status" value="1"/>
</dbReference>
<dbReference type="InterPro" id="IPR014048">
    <property type="entry name" value="MethylDNA_cys_MeTrfase_DNA-bd"/>
</dbReference>
<dbReference type="SUPFAM" id="SSF46767">
    <property type="entry name" value="Methylated DNA-protein cysteine methyltransferase, C-terminal domain"/>
    <property type="match status" value="1"/>
</dbReference>
<keyword evidence="5" id="KW-0808">Transferase</keyword>
<comment type="caution">
    <text evidence="10">The sequence shown here is derived from an EMBL/GenBank/DDBJ whole genome shotgun (WGS) entry which is preliminary data.</text>
</comment>
<feature type="domain" description="Methylated-DNA-[protein]-cysteine S-methyltransferase DNA binding" evidence="9">
    <location>
        <begin position="95"/>
        <end position="173"/>
    </location>
</feature>
<comment type="similarity">
    <text evidence="2">Belongs to the MGMT family.</text>
</comment>
<evidence type="ECO:0000256" key="3">
    <source>
        <dbReference type="ARBA" id="ARBA00011918"/>
    </source>
</evidence>
<dbReference type="Pfam" id="PF01035">
    <property type="entry name" value="DNA_binding_1"/>
    <property type="match status" value="1"/>
</dbReference>
<dbReference type="GO" id="GO:0003908">
    <property type="term" value="F:methylated-DNA-[protein]-cysteine S-methyltransferase activity"/>
    <property type="evidence" value="ECO:0007669"/>
    <property type="project" value="UniProtKB-EC"/>
</dbReference>
<dbReference type="EC" id="2.1.1.63" evidence="3"/>
<name>A0A937L3M8_9PROT</name>
<dbReference type="CDD" id="cd06445">
    <property type="entry name" value="ATase"/>
    <property type="match status" value="1"/>
</dbReference>
<dbReference type="InterPro" id="IPR036217">
    <property type="entry name" value="MethylDNA_cys_MeTrfase_DNAb"/>
</dbReference>
<gene>
    <name evidence="10" type="ORF">ISQ19_03425</name>
</gene>
<evidence type="ECO:0000313" key="10">
    <source>
        <dbReference type="EMBL" id="MBL6761729.1"/>
    </source>
</evidence>
<dbReference type="Proteomes" id="UP000785783">
    <property type="component" value="Unassembled WGS sequence"/>
</dbReference>